<dbReference type="Pfam" id="PF05860">
    <property type="entry name" value="TPS"/>
    <property type="match status" value="1"/>
</dbReference>
<feature type="region of interest" description="Disordered" evidence="6">
    <location>
        <begin position="3490"/>
        <end position="3509"/>
    </location>
</feature>
<evidence type="ECO:0000256" key="1">
    <source>
        <dbReference type="ARBA" id="ARBA00004219"/>
    </source>
</evidence>
<keyword evidence="4" id="KW-0843">Virulence</keyword>
<evidence type="ECO:0000259" key="7">
    <source>
        <dbReference type="SMART" id="SM00912"/>
    </source>
</evidence>
<dbReference type="RefSeq" id="WP_223840777.1">
    <property type="nucleotide sequence ID" value="NZ_VTFH01000002.1"/>
</dbReference>
<dbReference type="InterPro" id="IPR008619">
    <property type="entry name" value="Filamentous_hemagglutn_rpt"/>
</dbReference>
<dbReference type="EMBL" id="VTFH01000002">
    <property type="protein sequence ID" value="KAA8559298.1"/>
    <property type="molecule type" value="Genomic_DNA"/>
</dbReference>
<dbReference type="NCBIfam" id="TIGR01901">
    <property type="entry name" value="adhes_NPXG"/>
    <property type="match status" value="1"/>
</dbReference>
<dbReference type="InterPro" id="IPR008638">
    <property type="entry name" value="FhaB/CdiA-like_TPS"/>
</dbReference>
<accession>A0A5M9IRB9</accession>
<dbReference type="Pfam" id="PF05594">
    <property type="entry name" value="Fil_haemagg"/>
    <property type="match status" value="21"/>
</dbReference>
<dbReference type="Pfam" id="PF04829">
    <property type="entry name" value="PT-VENN"/>
    <property type="match status" value="1"/>
</dbReference>
<dbReference type="GO" id="GO:0090729">
    <property type="term" value="F:toxin activity"/>
    <property type="evidence" value="ECO:0007669"/>
    <property type="project" value="UniProtKB-KW"/>
</dbReference>
<dbReference type="InterPro" id="IPR011050">
    <property type="entry name" value="Pectin_lyase_fold/virulence"/>
</dbReference>
<dbReference type="InterPro" id="IPR006914">
    <property type="entry name" value="VENN_dom"/>
</dbReference>
<evidence type="ECO:0000256" key="5">
    <source>
        <dbReference type="ARBA" id="ARBA00024043"/>
    </source>
</evidence>
<dbReference type="InterPro" id="IPR010069">
    <property type="entry name" value="CdiA_FHA1_rpt"/>
</dbReference>
<dbReference type="InterPro" id="IPR012334">
    <property type="entry name" value="Pectin_lyas_fold"/>
</dbReference>
<dbReference type="InterPro" id="IPR025157">
    <property type="entry name" value="Hemagglutinin_rpt"/>
</dbReference>
<evidence type="ECO:0000313" key="9">
    <source>
        <dbReference type="Proteomes" id="UP000323425"/>
    </source>
</evidence>
<proteinExistence type="inferred from homology"/>
<keyword evidence="2" id="KW-0800">Toxin</keyword>
<dbReference type="Proteomes" id="UP000323425">
    <property type="component" value="Unassembled WGS sequence"/>
</dbReference>
<evidence type="ECO:0000256" key="3">
    <source>
        <dbReference type="ARBA" id="ARBA00022913"/>
    </source>
</evidence>
<feature type="domain" description="Filamentous haemagglutinin FhaB/tRNA nuclease CdiA-like TPS" evidence="7">
    <location>
        <begin position="64"/>
        <end position="185"/>
    </location>
</feature>
<dbReference type="NCBIfam" id="TIGR01731">
    <property type="entry name" value="fil_hemag_20aa"/>
    <property type="match status" value="41"/>
</dbReference>
<reference evidence="8 9" key="1">
    <citation type="journal article" date="2018" name="Plant Biotechnol. Rep.">
        <title>Diversity and antifungal activity of endophytic bacteria associated with Panax ginseng seedlings.</title>
        <authorList>
            <person name="Park J.M."/>
            <person name="Hong C.E."/>
            <person name="Jo S.H."/>
        </authorList>
    </citation>
    <scope>NUCLEOTIDE SEQUENCE [LARGE SCALE GENOMIC DNA]</scope>
    <source>
        <strain evidence="8 9">PgKB38</strain>
    </source>
</reference>
<feature type="region of interest" description="Disordered" evidence="6">
    <location>
        <begin position="3914"/>
        <end position="3934"/>
    </location>
</feature>
<keyword evidence="3" id="KW-1266">Target cell cytoplasm</keyword>
<dbReference type="EC" id="3.1.-.-" evidence="8"/>
<evidence type="ECO:0000313" key="8">
    <source>
        <dbReference type="EMBL" id="KAA8559298.1"/>
    </source>
</evidence>
<comment type="subcellular location">
    <subcellularLocation>
        <location evidence="1">Target cell</location>
        <location evidence="1">Target cell cytoplasm</location>
    </subcellularLocation>
</comment>
<gene>
    <name evidence="8" type="primary">cdiA</name>
    <name evidence="8" type="ORF">FX985_05667</name>
</gene>
<name>A0A5M9IRB9_9PSED</name>
<dbReference type="SUPFAM" id="SSF51126">
    <property type="entry name" value="Pectin lyase-like"/>
    <property type="match status" value="1"/>
</dbReference>
<dbReference type="Pfam" id="PF13332">
    <property type="entry name" value="Fil_haemagg_2"/>
    <property type="match status" value="4"/>
</dbReference>
<sequence>MDVRQFAFLARQPSAALKSRSNFLGLPKRGLALVLANAMFWQPLLAQADGIVVSAPGTTLGQAGNGVPIVNIAAPNGNGLSHNQFQDYNVGQQGVILNNATGRTQSTQLGGIILGNQNLNGTAASVILNEVNGGSPSQLRGYTEVAGQSAHVIVANPYGVTCDGCDFINTPQATLTTGKAVIENGQITRYQVDQGSVAIEGAGLNASNVDQFEIITRSAKINAEIQAKNLTIIAGANDVDAKTLKATARAADPASKPQLAIDSSALGGMYAGAIKLVSSEAGVGVKLDGKMVASSGDMQLDASGNLSLVDTAAAGAVNIKADNLQAKGPVYAGTTLDVKTQGDLTSQNNLVAKDRITLTSGGQLRNNGIIESGVNADNTRNATGDVSISAQSVNNTGKNIIASRDLVVNATQTLTNQGGTLSGQTTTLNAQTLDNQNNGRVLSVSALKVTADEVFNTLGVITSSGDLTANVGHLNNHNGELSSAGNTTVNASSLDNSDGQVTGDVALNIGLIGALNNQNGVLGSGQRVSITAASLDNSHNGSLVSDGGLTARIAGLFDNQNGDLSAKGAVDLQTGSLDNRNGSLSGKDRLTLRSDSLDNRIGNVHATNDLQLNVGQLDNRQKGLLNSQAAINFTGTQLDNRGGLLSAVGPMRLDAASTDNGGGRIASQTNLIANVAQFANQGGELVAQGALTLNGKVLDNRGGGLVGATKALQLNVDAVDNRGGEISSAVDVSLQGSQLNNSDNGKILAGTDLALRVAQIINQTKGQLFSKGATTVVGQSLDNSGGNLVTQQGLDIRLDNALSNVAGLISSEGTLAVNAGSLDSTGGNLSSAGALVLTTKGVLKNQGGSISTDGTLTLNSAILDNSRKGQISGKNATVVTTGVFDNTQAGQLISGDTLDLSATQVSNGVASRIASDKALTASVTGFDQQGGQLFSKTFLSLDLNQGQLNNQNGLINAPLLMLKNLKDINNQGGEISSAQAFALDARNLDNGNGKLISNQGLTLRLEQWLTSVKGLISAQSLDLQSARLDNTGGLISSRGTLGVTVGGQVVNQGGTLIADGNMQISADSLDNSDGGQVVAQGALALTVDHVINRAKGLLSGKTDLTLIGQDLDNSGGSLLSQKNLKAGLSGDLTNSQGLLSAEGRLDVTAASLSNTLGSLSAAGPLTLTTTGVVLNQGGVIVTDAGLVLNSASLDNSNKGSISSKGAVRVNTGVLDNSHNGRLNSGDTLDLTATQLTNQDSGRIASSGALTASVTGLDQQGGQLFSNTALTLDVNRGQLNNQNGLISAPLLMLKNLTDINNDGGEISSVQAFNVTARSLNNSNGKLLSNQALTLRVDQALTNLKGLIAAATLDVKAGSLDNSGGTLTSRANLDVNLDGLLNNQNKGLINATNGLTINSRGINNQSGSLLGSAIAIDFGAATADLDNSGGLITTAGVLSIQHLRDLSNRNGEISSTQSLDLSTRALDNTGGKLISSNVLTVNADAVQNLGGLLSGWQGLSLTSNHLDNRNKGTLSSRDGDVSVAVSGAVLNSGEGAIVSRKNLSLNAVDLDNSNGGVISSGGAQTLTLSGLLTNAQGGLIDSDAALVIQAMTLGNAGGTVNAQQGLSFTGTALDNTGGNLVGNAAVTLDLLGVLTNTNGKLASVGPLRVQRSTQIDNQGGQLASQGLMTLLTGGLDNRNRGTVAANDLLTITTPGVVQNDADGLIYSQSGDLQVQAGSLSNGKGTLQSQGALTLTTGADINNQSGRIIAKTGDLSVSAGNVDNRGGVLSSLQSAFTAQLTGVLKNGYDLNNNRQGGVTQAQRLNLTALGGIDNYGGRVSAQSGDAIITTGNFDNRNGGLYAKGKINVTGNDFDNSGDNDGQIAGQQIDLNLSGALNNRLGIIESDSTLAIKAASLGNQTGQLRVLGGSGKTDFQIGGLFDNRNGTLESANTNLSLAAGGFLNDGGSLLHVGDGTFDISTANVTGAGGSIVTRGGLTLNADSWSNSNVIQAARLNVNVNNFTQTASGQLLASTSLVGSGGNWTNDGLIASDGALSLNLGGTYAGNGRLSSLGTLGLSAGQVSLNAPSSIAGGGDTTVSVGGQLNNVGRLTSAANLIVNAGGINNQGTLGSGQGLTVTTGALVNDHGLIFSGADMSLRLDTLNNSYADIYSLGNLSIDRDGQGGLATSVINSSSSIQSDGNLSLAASTLQNVRAVLTTSAGGIYTASITEYPCIESPNYAGDCSGKQNHLWQIDQREKLEVTAASAGSSITAGKNLNIAGGDVLNASSTIGAAGNLNITANNLTNSGVETGETETWRLFVSERTRNAGMWYDAAAAFNNRYAIGGAGYNPKDLSGLVGAMSSFIGMTEQERTVLRRVTKISTGDQTYAAVIQAAGAVNIKAQDGIDNRVARPGFTYVGAGAKTTTGSAGASGAGAFSTRVTVNQQLPPNLAQQQVNPLTLPGFALPTGQNGLFRLSGQGSSTPVASGPQSWTMGSASVSPTQRQQVLPSVQPPNIQLGNDAQASASGVDLTAAGHQASNVNVGASAINVSLPAASADGSALPGRSTAFTINRVQGLPASSGQSTPHKYLIETNPVLTDLKQFMSSDYLLSNLGYNPDQSAKRLGDGFYEQNLIQQAVVARTGQRFIDGQTSDEGMFKYLMNNAVASKQELNLQLGVSLTSEQVAALTHDIVWMENAEVNGEQVLVPVLYLANANNRLAANGALIQGSDVTLIAGKDLSNAGTLKASNNLSATAGNDLVNSGLVEAGNRLDLLAGNNLINKAGGVIAGRDVSLTAGRDVINERTVTTHESGSSYRTERTDFVDNAARIEAANGLTVNAGRDVNNAGGVLKSGKDTTISAGRDVNLVSAEQVTSGVRGLYTSQGITQYGSTVDAGQDLKVSAGRDVTAIASQLAAKRDVSMSAVGDLTLASAADEQHSYGKTKKVTSQEDHVQQVSTTVTAGGNVALSASQDLLVSASRVSAGKEAYLYAGNDLDLNAAQNSDYSYYRKTKTSSGLLSSSQKTRIDSSSSITQQGSSISADTVVVRAGRDIGTTASDVVSTNATSLIAGRNVVIDGATETFEESHSTSSKKSGLLGTGGIGFTIGSTSLQNTSTSTTESSKASTIGSVLGSVDIQAGKDLSIKGSDVIAGKDIHLIGQNVNIIAAENNNKSEQTSKSKSGGLTLALSGTVGSAVNTAYQTAKQAKQEDDSRVSALQGIKAGLTGVQAWQAAQQNGGMTADNAGQFVGISISLGAQKSSSKQAQEQTISQGSSLTSGNNLSIVAVGNGTPGVDGDIHVQGSSLKAVNDISLTAERDIRLEAAANSQKLDGKNNSGGGAIGISLGVGPQGGGLSIFANANKGTGNDKGTGTTWTETTLDAGHQANLVSGRDTALKGAQVSADKIAASVGRDLTLQSLQDTDNYKSKQTDVSGGVSVAIIGTGGSASLSVSQTKIDSKYQSVQEQTGLYAGKGGYQVDVVNHTQLDGSVIASTAEADKNRLSTGTLGWSDIKNEAEYKSQMQSASVSSSSDGSGGFTSNMPSGTLIAYNHSGSASGTTSSAVSNGTLDIRDPAKQQQDVATLSHDVEHANDSISPIFDKEKEQKRLQQVRLISEIGTQSMDIIRTQGTINAAKAQKDPVAIAAARDKLIAGGNTDPTAEQIATQITNTVMQQYGTGSDYQRAAQAVTAALQGLAGGNIAQALTGAAAPYLAEQIHSLTADNPEANLMAHALLGALVAQAQGNSALAGAAGASVGELIARQLYPDKKTADLTESERQTVSALSTLAGGLAGAITGGGAAGAVTGAGTAQNAVDNNFLNQGRPDAYATRYAGCKGETGCELTVRKDIAKESAENINKLKGCWDAGDTACVAKMREQIETDRNAYTKLKIQDPMVGGAYEQSAEFYADIVDNCGGKCGWLQAALEKTLADGVNLVVYALLEGAAAPKRSGGVGSTSESGAKGGSPETVTYFRVEGGGSGTKTSQNRITANEDGTITINPGCAGQICVSVGNAEHATYYLTNKRPDGSVVVFDVNAGLHKEIMDRVVPQRPVAGMTKDPDAPKRVDKDQPGYSLELPKIWESLLEKNSSNARVYTQDEFLKEFKQ</sequence>
<protein>
    <submittedName>
        <fullName evidence="8">DNase CdiA</fullName>
        <ecNumber evidence="8">3.1.-.-</ecNumber>
    </submittedName>
</protein>
<evidence type="ECO:0000256" key="6">
    <source>
        <dbReference type="SAM" id="MobiDB-lite"/>
    </source>
</evidence>
<dbReference type="Gene3D" id="2.160.20.10">
    <property type="entry name" value="Single-stranded right-handed beta-helix, Pectin lyase-like"/>
    <property type="match status" value="1"/>
</dbReference>
<dbReference type="SMART" id="SM00912">
    <property type="entry name" value="Haemagg_act"/>
    <property type="match status" value="1"/>
</dbReference>
<comment type="caution">
    <text evidence="8">The sequence shown here is derived from an EMBL/GenBank/DDBJ whole genome shotgun (WGS) entry which is preliminary data.</text>
</comment>
<evidence type="ECO:0000256" key="2">
    <source>
        <dbReference type="ARBA" id="ARBA00022656"/>
    </source>
</evidence>
<comment type="similarity">
    <text evidence="5">In the N-terminal section; belongs to the CdiA toxin family.</text>
</comment>
<organism evidence="8 9">
    <name type="scientific">Pseudomonas extremaustralis</name>
    <dbReference type="NCBI Taxonomy" id="359110"/>
    <lineage>
        <taxon>Bacteria</taxon>
        <taxon>Pseudomonadati</taxon>
        <taxon>Pseudomonadota</taxon>
        <taxon>Gammaproteobacteria</taxon>
        <taxon>Pseudomonadales</taxon>
        <taxon>Pseudomonadaceae</taxon>
        <taxon>Pseudomonas</taxon>
    </lineage>
</organism>
<dbReference type="GO" id="GO:0016787">
    <property type="term" value="F:hydrolase activity"/>
    <property type="evidence" value="ECO:0007669"/>
    <property type="project" value="UniProtKB-KW"/>
</dbReference>
<keyword evidence="8" id="KW-0378">Hydrolase</keyword>
<evidence type="ECO:0000256" key="4">
    <source>
        <dbReference type="ARBA" id="ARBA00023026"/>
    </source>
</evidence>